<evidence type="ECO:0000256" key="1">
    <source>
        <dbReference type="SAM" id="Phobius"/>
    </source>
</evidence>
<dbReference type="EMBL" id="CP002582">
    <property type="protein sequence ID" value="ADZ85788.1"/>
    <property type="molecule type" value="Genomic_DNA"/>
</dbReference>
<dbReference type="AlphaFoldDB" id="F2JM08"/>
<reference evidence="2 3" key="1">
    <citation type="journal article" date="2011" name="J. Bacteriol.">
        <title>Complete genome sequence of the cellulose-degrading bacterium Cellulosilyticum lentocellum.</title>
        <authorList>
            <consortium name="US DOE Joint Genome Institute"/>
            <person name="Miller D.A."/>
            <person name="Suen G."/>
            <person name="Bruce D."/>
            <person name="Copeland A."/>
            <person name="Cheng J.F."/>
            <person name="Detter C."/>
            <person name="Goodwin L.A."/>
            <person name="Han C.S."/>
            <person name="Hauser L.J."/>
            <person name="Land M.L."/>
            <person name="Lapidus A."/>
            <person name="Lucas S."/>
            <person name="Meincke L."/>
            <person name="Pitluck S."/>
            <person name="Tapia R."/>
            <person name="Teshima H."/>
            <person name="Woyke T."/>
            <person name="Fox B.G."/>
            <person name="Angert E.R."/>
            <person name="Currie C.R."/>
        </authorList>
    </citation>
    <scope>NUCLEOTIDE SEQUENCE [LARGE SCALE GENOMIC DNA]</scope>
    <source>
        <strain evidence="3">ATCC 49066 / DSM 5427 / NCIMB 11756 / RHM5</strain>
    </source>
</reference>
<gene>
    <name evidence="2" type="ordered locus">Clole_4112</name>
</gene>
<proteinExistence type="predicted"/>
<accession>F2JM08</accession>
<keyword evidence="1" id="KW-0812">Transmembrane</keyword>
<protein>
    <submittedName>
        <fullName evidence="2">Uncharacterized protein</fullName>
    </submittedName>
</protein>
<feature type="transmembrane region" description="Helical" evidence="1">
    <location>
        <begin position="330"/>
        <end position="350"/>
    </location>
</feature>
<evidence type="ECO:0000313" key="2">
    <source>
        <dbReference type="EMBL" id="ADZ85788.1"/>
    </source>
</evidence>
<feature type="transmembrane region" description="Helical" evidence="1">
    <location>
        <begin position="21"/>
        <end position="41"/>
    </location>
</feature>
<name>F2JM08_CELLD</name>
<dbReference type="STRING" id="642492.Clole_4112"/>
<dbReference type="HOGENOM" id="CLU_777777_0_0_9"/>
<dbReference type="KEGG" id="cle:Clole_4112"/>
<keyword evidence="3" id="KW-1185">Reference proteome</keyword>
<dbReference type="RefSeq" id="WP_013659059.1">
    <property type="nucleotide sequence ID" value="NC_015275.1"/>
</dbReference>
<evidence type="ECO:0000313" key="3">
    <source>
        <dbReference type="Proteomes" id="UP000008467"/>
    </source>
</evidence>
<keyword evidence="1" id="KW-0472">Membrane</keyword>
<organism evidence="2 3">
    <name type="scientific">Cellulosilyticum lentocellum (strain ATCC 49066 / DSM 5427 / NCIMB 11756 / RHM5)</name>
    <name type="common">Clostridium lentocellum</name>
    <dbReference type="NCBI Taxonomy" id="642492"/>
    <lineage>
        <taxon>Bacteria</taxon>
        <taxon>Bacillati</taxon>
        <taxon>Bacillota</taxon>
        <taxon>Clostridia</taxon>
        <taxon>Lachnospirales</taxon>
        <taxon>Cellulosilyticaceae</taxon>
        <taxon>Cellulosilyticum</taxon>
    </lineage>
</organism>
<sequence length="356" mass="42009">MRRRIKNQSSYRYFLTRSLSIFLTVYLVVMSIYTCILARYYQGEVEKILAQAVNIMESCIVYNEEIKIPDGGNLSKRKIEMWRDGRINRMAAYYYLFINQGEHLNDDAQLAVYDENTKKWIAKTGNCLIFKENNSLEVNQDLLSQYKKEDFEIYGTLYMERYLTQGQIKSILKDERYGKGTFRVEGYYSDGEIIPQKLQQYELTFEKDDSRKLKSKKLVNTHTFDNPIDTTKMIPFTGESDHFFSRQEATSYYYNNHEGDWKWEDYNKALIPNIEDVIQGGESKLDNKNSLFKVIQRQFEKVDVKENTYWISSYLVCFPIYETIIISGEVYLFGIITAIIFTGICSVVLWKRHSLS</sequence>
<keyword evidence="1" id="KW-1133">Transmembrane helix</keyword>
<dbReference type="Proteomes" id="UP000008467">
    <property type="component" value="Chromosome"/>
</dbReference>